<evidence type="ECO:0000313" key="8">
    <source>
        <dbReference type="Proteomes" id="UP000433101"/>
    </source>
</evidence>
<dbReference type="PROSITE" id="PS50977">
    <property type="entry name" value="HTH_TETR_2"/>
    <property type="match status" value="1"/>
</dbReference>
<sequence>MTGRPAQNRTADAAKRKPKFRRRAEARPDDILDAALKLFSIKGFSPARMEDVAKEAGISKGAIYLYFPSKKALLEGLIRRAVVPVADSALQMIAAHRGDPRPVIRKFLTMVAGAIKGPDGFAVPKLVIREAAAVPEIARMYREEVIDKALPAMTGLIAQGVEGGYIRDVDPELTVRTVIGPLFMHVLLDEVFGIRPEDGLAIDRLVDNHLTILMAGLAPERNGAR</sequence>
<keyword evidence="2 4" id="KW-0238">DNA-binding</keyword>
<dbReference type="Gene3D" id="1.10.357.10">
    <property type="entry name" value="Tetracycline Repressor, domain 2"/>
    <property type="match status" value="1"/>
</dbReference>
<dbReference type="Pfam" id="PF00440">
    <property type="entry name" value="TetR_N"/>
    <property type="match status" value="1"/>
</dbReference>
<feature type="compositionally biased region" description="Polar residues" evidence="5">
    <location>
        <begin position="1"/>
        <end position="10"/>
    </location>
</feature>
<evidence type="ECO:0000256" key="2">
    <source>
        <dbReference type="ARBA" id="ARBA00023125"/>
    </source>
</evidence>
<dbReference type="GO" id="GO:0000976">
    <property type="term" value="F:transcription cis-regulatory region binding"/>
    <property type="evidence" value="ECO:0007669"/>
    <property type="project" value="TreeGrafter"/>
</dbReference>
<keyword evidence="3" id="KW-0804">Transcription</keyword>
<dbReference type="FunFam" id="1.10.10.60:FF:000141">
    <property type="entry name" value="TetR family transcriptional regulator"/>
    <property type="match status" value="1"/>
</dbReference>
<dbReference type="GO" id="GO:0003700">
    <property type="term" value="F:DNA-binding transcription factor activity"/>
    <property type="evidence" value="ECO:0007669"/>
    <property type="project" value="TreeGrafter"/>
</dbReference>
<proteinExistence type="predicted"/>
<dbReference type="SUPFAM" id="SSF48498">
    <property type="entry name" value="Tetracyclin repressor-like, C-terminal domain"/>
    <property type="match status" value="1"/>
</dbReference>
<name>A0A7X3LWR9_9HYPH</name>
<evidence type="ECO:0000259" key="6">
    <source>
        <dbReference type="PROSITE" id="PS50977"/>
    </source>
</evidence>
<keyword evidence="8" id="KW-1185">Reference proteome</keyword>
<evidence type="ECO:0000256" key="4">
    <source>
        <dbReference type="PROSITE-ProRule" id="PRU00335"/>
    </source>
</evidence>
<feature type="DNA-binding region" description="H-T-H motif" evidence="4">
    <location>
        <begin position="48"/>
        <end position="67"/>
    </location>
</feature>
<feature type="domain" description="HTH tetR-type" evidence="6">
    <location>
        <begin position="25"/>
        <end position="85"/>
    </location>
</feature>
<evidence type="ECO:0000313" key="7">
    <source>
        <dbReference type="EMBL" id="MXN66549.1"/>
    </source>
</evidence>
<evidence type="ECO:0000256" key="1">
    <source>
        <dbReference type="ARBA" id="ARBA00023015"/>
    </source>
</evidence>
<dbReference type="RefSeq" id="WP_160776804.1">
    <property type="nucleotide sequence ID" value="NZ_WUMV01000008.1"/>
</dbReference>
<dbReference type="InterPro" id="IPR036271">
    <property type="entry name" value="Tet_transcr_reg_TetR-rel_C_sf"/>
</dbReference>
<keyword evidence="1" id="KW-0805">Transcription regulation</keyword>
<dbReference type="PANTHER" id="PTHR30055">
    <property type="entry name" value="HTH-TYPE TRANSCRIPTIONAL REGULATOR RUTR"/>
    <property type="match status" value="1"/>
</dbReference>
<evidence type="ECO:0000256" key="5">
    <source>
        <dbReference type="SAM" id="MobiDB-lite"/>
    </source>
</evidence>
<gene>
    <name evidence="7" type="ORF">GR183_16660</name>
</gene>
<organism evidence="7 8">
    <name type="scientific">Stappia sediminis</name>
    <dbReference type="NCBI Taxonomy" id="2692190"/>
    <lineage>
        <taxon>Bacteria</taxon>
        <taxon>Pseudomonadati</taxon>
        <taxon>Pseudomonadota</taxon>
        <taxon>Alphaproteobacteria</taxon>
        <taxon>Hyphomicrobiales</taxon>
        <taxon>Stappiaceae</taxon>
        <taxon>Stappia</taxon>
    </lineage>
</organism>
<dbReference type="PRINTS" id="PR00455">
    <property type="entry name" value="HTHTETR"/>
</dbReference>
<feature type="region of interest" description="Disordered" evidence="5">
    <location>
        <begin position="1"/>
        <end position="24"/>
    </location>
</feature>
<accession>A0A7X3LWR9</accession>
<reference evidence="7 8" key="1">
    <citation type="submission" date="2019-12" db="EMBL/GenBank/DDBJ databases">
        <authorList>
            <person name="Li M."/>
        </authorList>
    </citation>
    <scope>NUCLEOTIDE SEQUENCE [LARGE SCALE GENOMIC DNA]</scope>
    <source>
        <strain evidence="7 8">GBMRC 2046</strain>
    </source>
</reference>
<dbReference type="PANTHER" id="PTHR30055:SF234">
    <property type="entry name" value="HTH-TYPE TRANSCRIPTIONAL REGULATOR BETI"/>
    <property type="match status" value="1"/>
</dbReference>
<dbReference type="AlphaFoldDB" id="A0A7X3LWR9"/>
<dbReference type="InterPro" id="IPR009057">
    <property type="entry name" value="Homeodomain-like_sf"/>
</dbReference>
<dbReference type="InterPro" id="IPR050109">
    <property type="entry name" value="HTH-type_TetR-like_transc_reg"/>
</dbReference>
<dbReference type="SUPFAM" id="SSF46689">
    <property type="entry name" value="Homeodomain-like"/>
    <property type="match status" value="1"/>
</dbReference>
<protein>
    <submittedName>
        <fullName evidence="7">TetR family transcriptional regulator</fullName>
    </submittedName>
</protein>
<dbReference type="InterPro" id="IPR001647">
    <property type="entry name" value="HTH_TetR"/>
</dbReference>
<dbReference type="InterPro" id="IPR011075">
    <property type="entry name" value="TetR_C"/>
</dbReference>
<dbReference type="Pfam" id="PF16859">
    <property type="entry name" value="TetR_C_11"/>
    <property type="match status" value="1"/>
</dbReference>
<dbReference type="Proteomes" id="UP000433101">
    <property type="component" value="Unassembled WGS sequence"/>
</dbReference>
<comment type="caution">
    <text evidence="7">The sequence shown here is derived from an EMBL/GenBank/DDBJ whole genome shotgun (WGS) entry which is preliminary data.</text>
</comment>
<evidence type="ECO:0000256" key="3">
    <source>
        <dbReference type="ARBA" id="ARBA00023163"/>
    </source>
</evidence>
<dbReference type="EMBL" id="WUMV01000008">
    <property type="protein sequence ID" value="MXN66549.1"/>
    <property type="molecule type" value="Genomic_DNA"/>
</dbReference>